<reference evidence="1" key="1">
    <citation type="submission" date="2020-12" db="EMBL/GenBank/DDBJ databases">
        <title>Metabolic potential, ecology and presence of endohyphal bacteria is reflected in genomic diversity of Mucoromycotina.</title>
        <authorList>
            <person name="Muszewska A."/>
            <person name="Okrasinska A."/>
            <person name="Steczkiewicz K."/>
            <person name="Drgas O."/>
            <person name="Orlowska M."/>
            <person name="Perlinska-Lenart U."/>
            <person name="Aleksandrzak-Piekarczyk T."/>
            <person name="Szatraj K."/>
            <person name="Zielenkiewicz U."/>
            <person name="Pilsyk S."/>
            <person name="Malc E."/>
            <person name="Mieczkowski P."/>
            <person name="Kruszewska J.S."/>
            <person name="Biernat P."/>
            <person name="Pawlowska J."/>
        </authorList>
    </citation>
    <scope>NUCLEOTIDE SEQUENCE</scope>
    <source>
        <strain evidence="1">WA0000017839</strain>
    </source>
</reference>
<keyword evidence="2" id="KW-1185">Reference proteome</keyword>
<name>A0A8H7VBK0_9FUNG</name>
<dbReference type="OrthoDB" id="2290418at2759"/>
<evidence type="ECO:0000313" key="1">
    <source>
        <dbReference type="EMBL" id="KAG2210488.1"/>
    </source>
</evidence>
<gene>
    <name evidence="1" type="ORF">INT47_002430</name>
</gene>
<comment type="caution">
    <text evidence="1">The sequence shown here is derived from an EMBL/GenBank/DDBJ whole genome shotgun (WGS) entry which is preliminary data.</text>
</comment>
<organism evidence="1 2">
    <name type="scientific">Mucor saturninus</name>
    <dbReference type="NCBI Taxonomy" id="64648"/>
    <lineage>
        <taxon>Eukaryota</taxon>
        <taxon>Fungi</taxon>
        <taxon>Fungi incertae sedis</taxon>
        <taxon>Mucoromycota</taxon>
        <taxon>Mucoromycotina</taxon>
        <taxon>Mucoromycetes</taxon>
        <taxon>Mucorales</taxon>
        <taxon>Mucorineae</taxon>
        <taxon>Mucoraceae</taxon>
        <taxon>Mucor</taxon>
    </lineage>
</organism>
<accession>A0A8H7VBK0</accession>
<sequence>MLPTPVKSNTSIYDSLPNLDSWYAKKGEEPHQIVPCHKQRTAVSFSTAPPAVYRYQERPTHHRRTSSSEHVKDLLKHYTSKLSRQLSQRS</sequence>
<dbReference type="AlphaFoldDB" id="A0A8H7VBK0"/>
<protein>
    <submittedName>
        <fullName evidence="1">Uncharacterized protein</fullName>
    </submittedName>
</protein>
<proteinExistence type="predicted"/>
<dbReference type="EMBL" id="JAEPRD010000011">
    <property type="protein sequence ID" value="KAG2210488.1"/>
    <property type="molecule type" value="Genomic_DNA"/>
</dbReference>
<evidence type="ECO:0000313" key="2">
    <source>
        <dbReference type="Proteomes" id="UP000603453"/>
    </source>
</evidence>
<dbReference type="Proteomes" id="UP000603453">
    <property type="component" value="Unassembled WGS sequence"/>
</dbReference>